<comment type="caution">
    <text evidence="1">The sequence shown here is derived from an EMBL/GenBank/DDBJ whole genome shotgun (WGS) entry which is preliminary data.</text>
</comment>
<dbReference type="AlphaFoldDB" id="A0A645IFJ0"/>
<sequence length="68" mass="7897">MIPEKKLFTPEQLTEMYKCIKGMLEGGYELTYDSEKKLEEIKEQIESLVPDVEERVAQAQSQAPEMNM</sequence>
<name>A0A645IFJ0_9ZZZZ</name>
<organism evidence="1">
    <name type="scientific">bioreactor metagenome</name>
    <dbReference type="NCBI Taxonomy" id="1076179"/>
    <lineage>
        <taxon>unclassified sequences</taxon>
        <taxon>metagenomes</taxon>
        <taxon>ecological metagenomes</taxon>
    </lineage>
</organism>
<accession>A0A645IFJ0</accession>
<dbReference type="EMBL" id="VSSQ01113876">
    <property type="protein sequence ID" value="MPN50057.1"/>
    <property type="molecule type" value="Genomic_DNA"/>
</dbReference>
<gene>
    <name evidence="1" type="ORF">SDC9_197683</name>
</gene>
<proteinExistence type="predicted"/>
<evidence type="ECO:0000313" key="1">
    <source>
        <dbReference type="EMBL" id="MPN50057.1"/>
    </source>
</evidence>
<protein>
    <submittedName>
        <fullName evidence="1">Uncharacterized protein</fullName>
    </submittedName>
</protein>
<reference evidence="1" key="1">
    <citation type="submission" date="2019-08" db="EMBL/GenBank/DDBJ databases">
        <authorList>
            <person name="Kucharzyk K."/>
            <person name="Murdoch R.W."/>
            <person name="Higgins S."/>
            <person name="Loffler F."/>
        </authorList>
    </citation>
    <scope>NUCLEOTIDE SEQUENCE</scope>
</reference>